<proteinExistence type="predicted"/>
<keyword evidence="1" id="KW-0732">Signal</keyword>
<organism evidence="2 3">
    <name type="scientific">Lasiosphaeris hirsuta</name>
    <dbReference type="NCBI Taxonomy" id="260670"/>
    <lineage>
        <taxon>Eukaryota</taxon>
        <taxon>Fungi</taxon>
        <taxon>Dikarya</taxon>
        <taxon>Ascomycota</taxon>
        <taxon>Pezizomycotina</taxon>
        <taxon>Sordariomycetes</taxon>
        <taxon>Sordariomycetidae</taxon>
        <taxon>Sordariales</taxon>
        <taxon>Lasiosphaeriaceae</taxon>
        <taxon>Lasiosphaeris</taxon>
    </lineage>
</organism>
<gene>
    <name evidence="2" type="ORF">B0H67DRAFT_495538</name>
</gene>
<name>A0AA40A288_9PEZI</name>
<feature type="signal peptide" evidence="1">
    <location>
        <begin position="1"/>
        <end position="16"/>
    </location>
</feature>
<sequence>MLFFSFLSIFGPFSFASTEPLKPWEVLRLTTFSPSGRPGSSPWSVINITISDQNNYNVQTTTVECGAKWTTDLPPYGQGYNCSDVPYGSWTFRMLKSESPYSSPTQDFGLQFTLVQGMNVFDGSANFAIGDNLRGLCSASGVCAFQLKEEMTPFAVEYTKRLL</sequence>
<protein>
    <submittedName>
        <fullName evidence="2">Uncharacterized protein</fullName>
    </submittedName>
</protein>
<evidence type="ECO:0000256" key="1">
    <source>
        <dbReference type="SAM" id="SignalP"/>
    </source>
</evidence>
<comment type="caution">
    <text evidence="2">The sequence shown here is derived from an EMBL/GenBank/DDBJ whole genome shotgun (WGS) entry which is preliminary data.</text>
</comment>
<accession>A0AA40A288</accession>
<feature type="chain" id="PRO_5041421166" evidence="1">
    <location>
        <begin position="17"/>
        <end position="163"/>
    </location>
</feature>
<evidence type="ECO:0000313" key="2">
    <source>
        <dbReference type="EMBL" id="KAK0707978.1"/>
    </source>
</evidence>
<dbReference type="Proteomes" id="UP001172102">
    <property type="component" value="Unassembled WGS sequence"/>
</dbReference>
<dbReference type="EMBL" id="JAUKUA010000006">
    <property type="protein sequence ID" value="KAK0707978.1"/>
    <property type="molecule type" value="Genomic_DNA"/>
</dbReference>
<dbReference type="AlphaFoldDB" id="A0AA40A288"/>
<keyword evidence="3" id="KW-1185">Reference proteome</keyword>
<reference evidence="2" key="1">
    <citation type="submission" date="2023-06" db="EMBL/GenBank/DDBJ databases">
        <title>Genome-scale phylogeny and comparative genomics of the fungal order Sordariales.</title>
        <authorList>
            <consortium name="Lawrence Berkeley National Laboratory"/>
            <person name="Hensen N."/>
            <person name="Bonometti L."/>
            <person name="Westerberg I."/>
            <person name="Brannstrom I.O."/>
            <person name="Guillou S."/>
            <person name="Cros-Aarteil S."/>
            <person name="Calhoun S."/>
            <person name="Haridas S."/>
            <person name="Kuo A."/>
            <person name="Mondo S."/>
            <person name="Pangilinan J."/>
            <person name="Riley R."/>
            <person name="Labutti K."/>
            <person name="Andreopoulos B."/>
            <person name="Lipzen A."/>
            <person name="Chen C."/>
            <person name="Yanf M."/>
            <person name="Daum C."/>
            <person name="Ng V."/>
            <person name="Clum A."/>
            <person name="Steindorff A."/>
            <person name="Ohm R."/>
            <person name="Martin F."/>
            <person name="Silar P."/>
            <person name="Natvig D."/>
            <person name="Lalanne C."/>
            <person name="Gautier V."/>
            <person name="Ament-Velasquez S.L."/>
            <person name="Kruys A."/>
            <person name="Hutchinson M.I."/>
            <person name="Powell A.J."/>
            <person name="Barry K."/>
            <person name="Miller A.N."/>
            <person name="Grigoriev I.V."/>
            <person name="Debuchy R."/>
            <person name="Gladieux P."/>
            <person name="Thoren M.H."/>
            <person name="Johannesson H."/>
        </authorList>
    </citation>
    <scope>NUCLEOTIDE SEQUENCE</scope>
    <source>
        <strain evidence="2">SMH4607-1</strain>
    </source>
</reference>
<evidence type="ECO:0000313" key="3">
    <source>
        <dbReference type="Proteomes" id="UP001172102"/>
    </source>
</evidence>